<dbReference type="STRING" id="41427.A0A182IZN0"/>
<feature type="compositionally biased region" description="Low complexity" evidence="1">
    <location>
        <begin position="25"/>
        <end position="36"/>
    </location>
</feature>
<feature type="compositionally biased region" description="Low complexity" evidence="1">
    <location>
        <begin position="427"/>
        <end position="448"/>
    </location>
</feature>
<feature type="region of interest" description="Disordered" evidence="1">
    <location>
        <begin position="1"/>
        <end position="548"/>
    </location>
</feature>
<dbReference type="VEuPathDB" id="VectorBase:AATE008537"/>
<feature type="compositionally biased region" description="Polar residues" evidence="1">
    <location>
        <begin position="344"/>
        <end position="356"/>
    </location>
</feature>
<evidence type="ECO:0000313" key="2">
    <source>
        <dbReference type="EnsemblMetazoa" id="AATE008537-PA.1"/>
    </source>
</evidence>
<feature type="compositionally biased region" description="Acidic residues" evidence="1">
    <location>
        <begin position="39"/>
        <end position="50"/>
    </location>
</feature>
<protein>
    <submittedName>
        <fullName evidence="2">Uncharacterized protein</fullName>
    </submittedName>
</protein>
<organism evidence="2">
    <name type="scientific">Anopheles atroparvus</name>
    <name type="common">European mosquito</name>
    <dbReference type="NCBI Taxonomy" id="41427"/>
    <lineage>
        <taxon>Eukaryota</taxon>
        <taxon>Metazoa</taxon>
        <taxon>Ecdysozoa</taxon>
        <taxon>Arthropoda</taxon>
        <taxon>Hexapoda</taxon>
        <taxon>Insecta</taxon>
        <taxon>Pterygota</taxon>
        <taxon>Neoptera</taxon>
        <taxon>Endopterygota</taxon>
        <taxon>Diptera</taxon>
        <taxon>Nematocera</taxon>
        <taxon>Culicoidea</taxon>
        <taxon>Culicidae</taxon>
        <taxon>Anophelinae</taxon>
        <taxon>Anopheles</taxon>
    </lineage>
</organism>
<accession>A0A182IZN0</accession>
<feature type="compositionally biased region" description="Polar residues" evidence="1">
    <location>
        <begin position="181"/>
        <end position="196"/>
    </location>
</feature>
<feature type="compositionally biased region" description="Acidic residues" evidence="1">
    <location>
        <begin position="1"/>
        <end position="24"/>
    </location>
</feature>
<reference evidence="2" key="1">
    <citation type="submission" date="2022-08" db="UniProtKB">
        <authorList>
            <consortium name="EnsemblMetazoa"/>
        </authorList>
    </citation>
    <scope>IDENTIFICATION</scope>
    <source>
        <strain evidence="2">EBRO</strain>
    </source>
</reference>
<feature type="compositionally biased region" description="Basic and acidic residues" evidence="1">
    <location>
        <begin position="212"/>
        <end position="222"/>
    </location>
</feature>
<dbReference type="EnsemblMetazoa" id="AATE008537-RA">
    <property type="protein sequence ID" value="AATE008537-PA.1"/>
    <property type="gene ID" value="AATE008537"/>
</dbReference>
<name>A0A182IZN0_ANOAO</name>
<feature type="compositionally biased region" description="Low complexity" evidence="1">
    <location>
        <begin position="74"/>
        <end position="101"/>
    </location>
</feature>
<dbReference type="AlphaFoldDB" id="A0A182IZN0"/>
<proteinExistence type="predicted"/>
<evidence type="ECO:0000256" key="1">
    <source>
        <dbReference type="SAM" id="MobiDB-lite"/>
    </source>
</evidence>
<feature type="compositionally biased region" description="Basic residues" evidence="1">
    <location>
        <begin position="537"/>
        <end position="548"/>
    </location>
</feature>
<feature type="compositionally biased region" description="Low complexity" evidence="1">
    <location>
        <begin position="112"/>
        <end position="132"/>
    </location>
</feature>
<feature type="compositionally biased region" description="Low complexity" evidence="1">
    <location>
        <begin position="472"/>
        <end position="495"/>
    </location>
</feature>
<feature type="compositionally biased region" description="Low complexity" evidence="1">
    <location>
        <begin position="197"/>
        <end position="210"/>
    </location>
</feature>
<feature type="compositionally biased region" description="Polar residues" evidence="1">
    <location>
        <begin position="417"/>
        <end position="426"/>
    </location>
</feature>
<feature type="compositionally biased region" description="Acidic residues" evidence="1">
    <location>
        <begin position="363"/>
        <end position="377"/>
    </location>
</feature>
<feature type="compositionally biased region" description="Polar residues" evidence="1">
    <location>
        <begin position="449"/>
        <end position="458"/>
    </location>
</feature>
<feature type="compositionally biased region" description="Low complexity" evidence="1">
    <location>
        <begin position="320"/>
        <end position="343"/>
    </location>
</feature>
<sequence length="548" mass="56175">MADEGTAEADDGPYEAYEAEESYEQEGQGVVAAGVGPYDEGEGPDIDEDNNIQPSVNNEVDVDEDNEVPNACGTTSTTSTSTSSTSSQSAKLLLQQQQQQQHQPMDTADVETSSTSSSTTTTTPGTGAATAAVLPSTSGSSAVDGGPSVNDAPQQPQIQSTTGSLGSGGSGTTSSTAEVAGSSNATTRQVVNPLSRQQQQAAHLMLMQQQSYEHEGAADDRIVPSTPTLYVPRRTDGFSEAVSSPHPQVPNARFTFGETSSSRQSVGVVPTSGGTGGGDGSGSNNVEQEMLPAGIDDTRIDLSQLDEAASGGSSSGGGRSVPTTPHHTTGESSSSSAGVISTSCVISSEAQASSLMDRSEKELLEEDDDDDAEEGNAVDDGVAVGAHEQVDDDVDVDMVVGQASASQDDAIPVPSTAPASSVGPGTSSAADAPSSAVGPSSGDDGVSSQGEKLNTSSPMEEGSEAEVLGAPSTNTRSLRSSTTTISSIPRGTNPNRRGRRPGNRGSGAPRVPITWQEENRGPYQPPYAGNMMQPRMPRSRGRRPRNRY</sequence>